<protein>
    <submittedName>
        <fullName evidence="1">Uncharacterized protein</fullName>
    </submittedName>
</protein>
<evidence type="ECO:0000313" key="1">
    <source>
        <dbReference type="EMBL" id="KAH0742564.1"/>
    </source>
</evidence>
<gene>
    <name evidence="1" type="ORF">KY290_030557</name>
</gene>
<proteinExistence type="predicted"/>
<name>A0ABQ7U8L8_SOLTU</name>
<accession>A0ABQ7U8L8</accession>
<reference evidence="1 2" key="1">
    <citation type="journal article" date="2021" name="bioRxiv">
        <title>Chromosome-scale and haplotype-resolved genome assembly of a tetraploid potato cultivar.</title>
        <authorList>
            <person name="Sun H."/>
            <person name="Jiao W.-B."/>
            <person name="Krause K."/>
            <person name="Campoy J.A."/>
            <person name="Goel M."/>
            <person name="Folz-Donahue K."/>
            <person name="Kukat C."/>
            <person name="Huettel B."/>
            <person name="Schneeberger K."/>
        </authorList>
    </citation>
    <scope>NUCLEOTIDE SEQUENCE [LARGE SCALE GENOMIC DNA]</scope>
    <source>
        <strain evidence="1">SolTubOtavaFocal</strain>
        <tissue evidence="1">Leaves</tissue>
    </source>
</reference>
<evidence type="ECO:0000313" key="2">
    <source>
        <dbReference type="Proteomes" id="UP000826656"/>
    </source>
</evidence>
<dbReference type="EMBL" id="JAIVGD010000023">
    <property type="protein sequence ID" value="KAH0742564.1"/>
    <property type="molecule type" value="Genomic_DNA"/>
</dbReference>
<dbReference type="Proteomes" id="UP000826656">
    <property type="component" value="Unassembled WGS sequence"/>
</dbReference>
<sequence length="186" mass="20159">MDEALGDQMILRVDDHLRHAGMTGFQKFQCSRYKSEPPASLSHATGTFAAAAWSLSLFPIDSHGVVTLLLFKYSKSEPSITHYYNNISGSGVGEDGVYAVLPLNNPFGEDPTRILAGRSSSVLNSKLVSAAMAVALFSFALFEFSKSEPSITHSGRRTRYGFALNNEPSEKLGFSVKDGCPSLLCQ</sequence>
<comment type="caution">
    <text evidence="1">The sequence shown here is derived from an EMBL/GenBank/DDBJ whole genome shotgun (WGS) entry which is preliminary data.</text>
</comment>
<keyword evidence="2" id="KW-1185">Reference proteome</keyword>
<organism evidence="1 2">
    <name type="scientific">Solanum tuberosum</name>
    <name type="common">Potato</name>
    <dbReference type="NCBI Taxonomy" id="4113"/>
    <lineage>
        <taxon>Eukaryota</taxon>
        <taxon>Viridiplantae</taxon>
        <taxon>Streptophyta</taxon>
        <taxon>Embryophyta</taxon>
        <taxon>Tracheophyta</taxon>
        <taxon>Spermatophyta</taxon>
        <taxon>Magnoliopsida</taxon>
        <taxon>eudicotyledons</taxon>
        <taxon>Gunneridae</taxon>
        <taxon>Pentapetalae</taxon>
        <taxon>asterids</taxon>
        <taxon>lamiids</taxon>
        <taxon>Solanales</taxon>
        <taxon>Solanaceae</taxon>
        <taxon>Solanoideae</taxon>
        <taxon>Solaneae</taxon>
        <taxon>Solanum</taxon>
    </lineage>
</organism>